<dbReference type="SMART" id="SM00388">
    <property type="entry name" value="HisKA"/>
    <property type="match status" value="1"/>
</dbReference>
<gene>
    <name evidence="12" type="ORF">HBA18_14020</name>
</gene>
<dbReference type="SUPFAM" id="SSF47384">
    <property type="entry name" value="Homodimeric domain of signal transducing histidine kinase"/>
    <property type="match status" value="1"/>
</dbReference>
<evidence type="ECO:0000256" key="1">
    <source>
        <dbReference type="ARBA" id="ARBA00000085"/>
    </source>
</evidence>
<comment type="subcellular location">
    <subcellularLocation>
        <location evidence="2">Cell membrane</location>
        <topology evidence="2">Multi-pass membrane protein</topology>
    </subcellularLocation>
</comment>
<evidence type="ECO:0000256" key="3">
    <source>
        <dbReference type="ARBA" id="ARBA00012438"/>
    </source>
</evidence>
<reference evidence="12 13" key="1">
    <citation type="submission" date="2020-03" db="EMBL/GenBank/DDBJ databases">
        <title>Genome mining reveals the biosynthetic pathways of PHA and ectoines of the halophilic strain Salinivibrio costicola M318 isolated from fermented shrimp paste.</title>
        <authorList>
            <person name="Doan T.V."/>
            <person name="Tran L.T."/>
            <person name="Trieu T.A."/>
            <person name="Nguyen Q.V."/>
            <person name="Quach T.N."/>
            <person name="Phi T.Q."/>
            <person name="Kumar S."/>
        </authorList>
    </citation>
    <scope>NUCLEOTIDE SEQUENCE [LARGE SCALE GENOMIC DNA]</scope>
    <source>
        <strain evidence="12 13">M318</strain>
    </source>
</reference>
<feature type="transmembrane region" description="Helical" evidence="9">
    <location>
        <begin position="240"/>
        <end position="261"/>
    </location>
</feature>
<keyword evidence="9" id="KW-0472">Membrane</keyword>
<feature type="domain" description="Histidine kinase" evidence="11">
    <location>
        <begin position="280"/>
        <end position="475"/>
    </location>
</feature>
<dbReference type="InterPro" id="IPR003594">
    <property type="entry name" value="HATPase_dom"/>
</dbReference>
<dbReference type="CDD" id="cd00082">
    <property type="entry name" value="HisKA"/>
    <property type="match status" value="1"/>
</dbReference>
<keyword evidence="9" id="KW-1133">Transmembrane helix</keyword>
<evidence type="ECO:0000256" key="4">
    <source>
        <dbReference type="ARBA" id="ARBA00022475"/>
    </source>
</evidence>
<protein>
    <recommendedName>
        <fullName evidence="3">histidine kinase</fullName>
        <ecNumber evidence="3">2.7.13.3</ecNumber>
    </recommendedName>
</protein>
<dbReference type="PANTHER" id="PTHR44936">
    <property type="entry name" value="SENSOR PROTEIN CREC"/>
    <property type="match status" value="1"/>
</dbReference>
<dbReference type="InterPro" id="IPR036890">
    <property type="entry name" value="HATPase_C_sf"/>
</dbReference>
<dbReference type="PROSITE" id="PS50109">
    <property type="entry name" value="HIS_KIN"/>
    <property type="match status" value="1"/>
</dbReference>
<evidence type="ECO:0000256" key="7">
    <source>
        <dbReference type="ARBA" id="ARBA00022777"/>
    </source>
</evidence>
<dbReference type="Gene3D" id="1.10.287.130">
    <property type="match status" value="1"/>
</dbReference>
<keyword evidence="8" id="KW-0902">Two-component regulatory system</keyword>
<evidence type="ECO:0000256" key="6">
    <source>
        <dbReference type="ARBA" id="ARBA00022679"/>
    </source>
</evidence>
<dbReference type="Pfam" id="PF00512">
    <property type="entry name" value="HisKA"/>
    <property type="match status" value="1"/>
</dbReference>
<keyword evidence="6" id="KW-0808">Transferase</keyword>
<proteinExistence type="predicted"/>
<keyword evidence="4" id="KW-1003">Cell membrane</keyword>
<dbReference type="Gene3D" id="3.30.565.10">
    <property type="entry name" value="Histidine kinase-like ATPase, C-terminal domain"/>
    <property type="match status" value="1"/>
</dbReference>
<dbReference type="InterPro" id="IPR003661">
    <property type="entry name" value="HisK_dim/P_dom"/>
</dbReference>
<keyword evidence="10" id="KW-0732">Signal</keyword>
<evidence type="ECO:0000313" key="12">
    <source>
        <dbReference type="EMBL" id="QIR07532.1"/>
    </source>
</evidence>
<keyword evidence="7" id="KW-0418">Kinase</keyword>
<evidence type="ECO:0000256" key="10">
    <source>
        <dbReference type="SAM" id="SignalP"/>
    </source>
</evidence>
<evidence type="ECO:0000259" key="11">
    <source>
        <dbReference type="PROSITE" id="PS50109"/>
    </source>
</evidence>
<dbReference type="EC" id="2.7.13.3" evidence="3"/>
<evidence type="ECO:0000256" key="8">
    <source>
        <dbReference type="ARBA" id="ARBA00023012"/>
    </source>
</evidence>
<dbReference type="InterPro" id="IPR050980">
    <property type="entry name" value="2C_sensor_his_kinase"/>
</dbReference>
<comment type="catalytic activity">
    <reaction evidence="1">
        <text>ATP + protein L-histidine = ADP + protein N-phospho-L-histidine.</text>
        <dbReference type="EC" id="2.7.13.3"/>
    </reaction>
</comment>
<dbReference type="Proteomes" id="UP000501408">
    <property type="component" value="Chromosome 2"/>
</dbReference>
<dbReference type="Pfam" id="PF11884">
    <property type="entry name" value="DUF3404"/>
    <property type="match status" value="1"/>
</dbReference>
<evidence type="ECO:0000256" key="9">
    <source>
        <dbReference type="SAM" id="Phobius"/>
    </source>
</evidence>
<name>A0ABX6K8S3_SALCS</name>
<dbReference type="EMBL" id="CP050267">
    <property type="protein sequence ID" value="QIR07532.1"/>
    <property type="molecule type" value="Genomic_DNA"/>
</dbReference>
<feature type="signal peptide" evidence="10">
    <location>
        <begin position="1"/>
        <end position="18"/>
    </location>
</feature>
<accession>A0ABX6K8S3</accession>
<dbReference type="InterPro" id="IPR036097">
    <property type="entry name" value="HisK_dim/P_sf"/>
</dbReference>
<keyword evidence="13" id="KW-1185">Reference proteome</keyword>
<sequence length="479" mass="53999">MRILLLMTLALMALPTSAASSFSEQMTAFRAQLLLADPVARYNLIGINRAFPKVLLSPDSLLPQTANYPLKDIRRLYQAAQKCQGPWPVHPKVTEPLVFTRAMCNHTQLPVAWFSRSGFIHPGGGSYAAKYVEQFPSRRSELTRFFHIQERPTAQPDTLLGRLQRMDTAAVEALNSGAKSLLSSDEMWVRVGSYYHLYPSTQWQPLLAEFDLRLSAMGEQDFCLARVGNICWNEEKAPTYWPYLVGALIVINLAALGGWAFNRWTVQRRLMQERMLVLQILTHELRTPIASLSMTVEGFRRKFDTLPESFYDEFRRLCEDARRLKQLAEASKDYLQSNQKPLNKETIPSLKEWLGYICDEHNVTMYVSQDGAVSANVYWLATSLNNLIANAVKYGVAPVEVRAQVLSDRFTIAIQDQGDLTAKDWKHIRKPFVSQSGLGLGLTIVESMIERMGGKLSLSGPPTTFTLEIHCDASDVTSG</sequence>
<evidence type="ECO:0000313" key="13">
    <source>
        <dbReference type="Proteomes" id="UP000501408"/>
    </source>
</evidence>
<dbReference type="PANTHER" id="PTHR44936:SF9">
    <property type="entry name" value="SENSOR PROTEIN CREC"/>
    <property type="match status" value="1"/>
</dbReference>
<dbReference type="InterPro" id="IPR005467">
    <property type="entry name" value="His_kinase_dom"/>
</dbReference>
<evidence type="ECO:0000256" key="2">
    <source>
        <dbReference type="ARBA" id="ARBA00004651"/>
    </source>
</evidence>
<feature type="chain" id="PRO_5047506224" description="histidine kinase" evidence="10">
    <location>
        <begin position="19"/>
        <end position="479"/>
    </location>
</feature>
<keyword evidence="5" id="KW-0597">Phosphoprotein</keyword>
<dbReference type="SMART" id="SM00387">
    <property type="entry name" value="HATPase_c"/>
    <property type="match status" value="1"/>
</dbReference>
<dbReference type="InterPro" id="IPR021821">
    <property type="entry name" value="VxrA_SD"/>
</dbReference>
<organism evidence="12 13">
    <name type="scientific">Salinivibrio costicola</name>
    <name type="common">Vibrio costicola</name>
    <dbReference type="NCBI Taxonomy" id="51367"/>
    <lineage>
        <taxon>Bacteria</taxon>
        <taxon>Pseudomonadati</taxon>
        <taxon>Pseudomonadota</taxon>
        <taxon>Gammaproteobacteria</taxon>
        <taxon>Vibrionales</taxon>
        <taxon>Vibrionaceae</taxon>
        <taxon>Salinivibrio</taxon>
    </lineage>
</organism>
<dbReference type="SUPFAM" id="SSF55874">
    <property type="entry name" value="ATPase domain of HSP90 chaperone/DNA topoisomerase II/histidine kinase"/>
    <property type="match status" value="1"/>
</dbReference>
<evidence type="ECO:0000256" key="5">
    <source>
        <dbReference type="ARBA" id="ARBA00022553"/>
    </source>
</evidence>
<keyword evidence="9" id="KW-0812">Transmembrane</keyword>
<dbReference type="Pfam" id="PF02518">
    <property type="entry name" value="HATPase_c"/>
    <property type="match status" value="1"/>
</dbReference>